<feature type="signal peptide" evidence="1">
    <location>
        <begin position="1"/>
        <end position="21"/>
    </location>
</feature>
<reference evidence="2 3" key="1">
    <citation type="journal article" date="2023" name="Nucleic Acids Res.">
        <title>The hologenome of Daphnia magna reveals possible DNA methylation and microbiome-mediated evolution of the host genome.</title>
        <authorList>
            <person name="Chaturvedi A."/>
            <person name="Li X."/>
            <person name="Dhandapani V."/>
            <person name="Marshall H."/>
            <person name="Kissane S."/>
            <person name="Cuenca-Cambronero M."/>
            <person name="Asole G."/>
            <person name="Calvet F."/>
            <person name="Ruiz-Romero M."/>
            <person name="Marangio P."/>
            <person name="Guigo R."/>
            <person name="Rago D."/>
            <person name="Mirbahai L."/>
            <person name="Eastwood N."/>
            <person name="Colbourne J.K."/>
            <person name="Zhou J."/>
            <person name="Mallon E."/>
            <person name="Orsini L."/>
        </authorList>
    </citation>
    <scope>NUCLEOTIDE SEQUENCE [LARGE SCALE GENOMIC DNA]</scope>
    <source>
        <strain evidence="2">LRV0_1</strain>
    </source>
</reference>
<organism evidence="2 3">
    <name type="scientific">Daphnia magna</name>
    <dbReference type="NCBI Taxonomy" id="35525"/>
    <lineage>
        <taxon>Eukaryota</taxon>
        <taxon>Metazoa</taxon>
        <taxon>Ecdysozoa</taxon>
        <taxon>Arthropoda</taxon>
        <taxon>Crustacea</taxon>
        <taxon>Branchiopoda</taxon>
        <taxon>Diplostraca</taxon>
        <taxon>Cladocera</taxon>
        <taxon>Anomopoda</taxon>
        <taxon>Daphniidae</taxon>
        <taxon>Daphnia</taxon>
    </lineage>
</organism>
<keyword evidence="3" id="KW-1185">Reference proteome</keyword>
<gene>
    <name evidence="2" type="ORF">OUZ56_006823</name>
</gene>
<evidence type="ECO:0008006" key="4">
    <source>
        <dbReference type="Google" id="ProtNLM"/>
    </source>
</evidence>
<proteinExistence type="predicted"/>
<dbReference type="EMBL" id="JAOYFB010000001">
    <property type="protein sequence ID" value="KAK4005098.1"/>
    <property type="molecule type" value="Genomic_DNA"/>
</dbReference>
<keyword evidence="1" id="KW-0732">Signal</keyword>
<evidence type="ECO:0000256" key="1">
    <source>
        <dbReference type="SAM" id="SignalP"/>
    </source>
</evidence>
<dbReference type="Proteomes" id="UP001234178">
    <property type="component" value="Unassembled WGS sequence"/>
</dbReference>
<feature type="chain" id="PRO_5045121462" description="Secreted protein" evidence="1">
    <location>
        <begin position="22"/>
        <end position="119"/>
    </location>
</feature>
<accession>A0ABQ9YWS5</accession>
<evidence type="ECO:0000313" key="3">
    <source>
        <dbReference type="Proteomes" id="UP001234178"/>
    </source>
</evidence>
<sequence>MHHSYRFLIFFCSISCLVVDSDRNFQNQFPSYTPSFQPETPYSCLYTLLRYFFPDDGKFDQNNNQSASTYSQQEKPPEILELDVVDSGTGQVLLQSTLRTNDWSTTCTSRKKIYKIGER</sequence>
<comment type="caution">
    <text evidence="2">The sequence shown here is derived from an EMBL/GenBank/DDBJ whole genome shotgun (WGS) entry which is preliminary data.</text>
</comment>
<protein>
    <recommendedName>
        <fullName evidence="4">Secreted protein</fullName>
    </recommendedName>
</protein>
<evidence type="ECO:0000313" key="2">
    <source>
        <dbReference type="EMBL" id="KAK4005098.1"/>
    </source>
</evidence>
<name>A0ABQ9YWS5_9CRUS</name>